<dbReference type="Proteomes" id="UP001375539">
    <property type="component" value="Unassembled WGS sequence"/>
</dbReference>
<evidence type="ECO:0000313" key="1">
    <source>
        <dbReference type="EMBL" id="MEJ8660819.1"/>
    </source>
</evidence>
<name>A0ACC6QR36_9ACTN</name>
<accession>A0ACC6QR36</accession>
<gene>
    <name evidence="1" type="ORF">WKI58_30640</name>
</gene>
<sequence length="955" mass="101014">MKNRSRGAVRLATALLAPQLVLAALPAIANPAYAEDGPQQARVLTDDQADELERRFTAAPASQGAAAPSETAEPAPAEQPQDSASPVTLTEASALETYQGHAETAQLGGGKGDFLAVHSRGLITRFAADGRAVWKRDNESLYADWQVKPWRPWQKEPYPARITVGYEANSPYADLADRGFAQGDLTGDGVADVVFTAEVGANPYRPFTSPDSSLSTGTFVTVLDGRTGATLWSRIFADAQQVALVGRTLLVADQPSTNFGADSASTTVLHGFRFAYADGRLTLAATWSYDTGRRNGRWASVTPLSGSAAALSWYVRKTDTAPATSRTLVIDTADGTPRWQTAGTMYGREAVHDPSRNRLVAIEQADYRDGVWYQLVGYDLDDGTRTVLDERVNALGTDLAVGELKGGGSTEYAVAEATLDDNLSINAATVRGLRGDGGTELWSSTVKRDESNVRDGDSVLGLRIADGKAIASYVTTADGGRAINSGGSRYGTITAFSGTDGSARWSHKGAVASPIYAQPYQSGDDWLVRTIDNDQNIHSYRLGNGKSAGLVPLLADLATGIAVDVNGDGRKDLVAGGQSRGLWAFDGPSLAAGKPRLLWRATLPGSVYGDIVLGDTDGDGRRDDVVVAAETAAVIVDATTGRVGATIDQPGQFVRSVTVADLNSDGADDVLVPADAVRAYRGDGRHLWSYAPQGAGPVVFSDLAVADGRVLGSYQTPYQREADTVGEMALDARTGTAAWTAGPVWTGSDPKIYGAQLFHGVYASPAIPYADGHAVVTTWIVRGDNGWWTEFFEFRDVRTGELVKSATGGGTFTLGNWFTGDEGLTLAGTASLQTFGKDGNDYLIYTLPTLHRAGFATGPGGRRLLVGGTEGAVYVWDPSVLTAGAHYPDHEARLQRYATQNLVIADLTGDGVDEVVGLHPEQLGQDRAAELSGYRYALGADNRIHGMVTGVLTTS</sequence>
<reference evidence="1" key="1">
    <citation type="submission" date="2024-03" db="EMBL/GenBank/DDBJ databases">
        <title>Novel Streptomyces species of biotechnological and ecological value are a feature of Machair soil.</title>
        <authorList>
            <person name="Prole J.R."/>
            <person name="Goodfellow M."/>
            <person name="Allenby N."/>
            <person name="Ward A.C."/>
        </authorList>
    </citation>
    <scope>NUCLEOTIDE SEQUENCE</scope>
    <source>
        <strain evidence="1">MS1.AVA.4</strain>
    </source>
</reference>
<organism evidence="1 2">
    <name type="scientific">Streptomyces pratisoli</name>
    <dbReference type="NCBI Taxonomy" id="3139917"/>
    <lineage>
        <taxon>Bacteria</taxon>
        <taxon>Bacillati</taxon>
        <taxon>Actinomycetota</taxon>
        <taxon>Actinomycetes</taxon>
        <taxon>Kitasatosporales</taxon>
        <taxon>Streptomycetaceae</taxon>
        <taxon>Streptomyces</taxon>
    </lineage>
</organism>
<keyword evidence="2" id="KW-1185">Reference proteome</keyword>
<dbReference type="EMBL" id="JBBKAI010000002">
    <property type="protein sequence ID" value="MEJ8660819.1"/>
    <property type="molecule type" value="Genomic_DNA"/>
</dbReference>
<evidence type="ECO:0000313" key="2">
    <source>
        <dbReference type="Proteomes" id="UP001375539"/>
    </source>
</evidence>
<protein>
    <submittedName>
        <fullName evidence="1">VCBS repeat-containing protein</fullName>
    </submittedName>
</protein>
<proteinExistence type="predicted"/>
<comment type="caution">
    <text evidence="1">The sequence shown here is derived from an EMBL/GenBank/DDBJ whole genome shotgun (WGS) entry which is preliminary data.</text>
</comment>